<dbReference type="EMBL" id="LGRX02025164">
    <property type="protein sequence ID" value="KAK3252822.1"/>
    <property type="molecule type" value="Genomic_DNA"/>
</dbReference>
<dbReference type="Proteomes" id="UP001190700">
    <property type="component" value="Unassembled WGS sequence"/>
</dbReference>
<proteinExistence type="predicted"/>
<gene>
    <name evidence="2" type="ORF">CYMTET_37901</name>
</gene>
<protein>
    <submittedName>
        <fullName evidence="2">Uncharacterized protein</fullName>
    </submittedName>
</protein>
<comment type="caution">
    <text evidence="2">The sequence shown here is derived from an EMBL/GenBank/DDBJ whole genome shotgun (WGS) entry which is preliminary data.</text>
</comment>
<evidence type="ECO:0000313" key="2">
    <source>
        <dbReference type="EMBL" id="KAK3252822.1"/>
    </source>
</evidence>
<feature type="region of interest" description="Disordered" evidence="1">
    <location>
        <begin position="155"/>
        <end position="204"/>
    </location>
</feature>
<accession>A0AAE0CFC8</accession>
<feature type="region of interest" description="Disordered" evidence="1">
    <location>
        <begin position="276"/>
        <end position="346"/>
    </location>
</feature>
<reference evidence="2 3" key="1">
    <citation type="journal article" date="2015" name="Genome Biol. Evol.">
        <title>Comparative Genomics of a Bacterivorous Green Alga Reveals Evolutionary Causalities and Consequences of Phago-Mixotrophic Mode of Nutrition.</title>
        <authorList>
            <person name="Burns J.A."/>
            <person name="Paasch A."/>
            <person name="Narechania A."/>
            <person name="Kim E."/>
        </authorList>
    </citation>
    <scope>NUCLEOTIDE SEQUENCE [LARGE SCALE GENOMIC DNA]</scope>
    <source>
        <strain evidence="2 3">PLY_AMNH</strain>
    </source>
</reference>
<dbReference type="AlphaFoldDB" id="A0AAE0CFC8"/>
<sequence>MSLHCSYVFRFVSTTSQVVPIHVDKPSVVPQWLRCTVVWATSGAGACRSPKTKIAVNKGEKMEQYMNESARKSGIISERSDAHAVVLMGKKKQIKPKLRKYFKNGQDLPVGPDGKVTVSLDDIPAGSRERTSLISMQDPNSGNVVFNLEDLLADSDEEEEVETGREDNVAREESTGRVRTNTFFGEGSQPEEGSEVRSSHKVKRMSSVLIPAQVPAKEAMGSEESSMSSPAAPHTPSLEELLADSDDDENPTELPGNDGPSLEEMMLGASINSAFGAPTSAVESPQRQGGSLKRMSMLMSPPGGKKEESDEVSFNIADLRADSDEEDNDNIAPLATRSRSESTVQRGKMKRITSFFKTPDSVKVDNSGVISFNLKDLGIDESGVSFSLKKLKQVCLKKQISQKKKEISSLFYSPKPQ</sequence>
<keyword evidence="3" id="KW-1185">Reference proteome</keyword>
<name>A0AAE0CFC8_9CHLO</name>
<feature type="compositionally biased region" description="Acidic residues" evidence="1">
    <location>
        <begin position="241"/>
        <end position="251"/>
    </location>
</feature>
<evidence type="ECO:0000313" key="3">
    <source>
        <dbReference type="Proteomes" id="UP001190700"/>
    </source>
</evidence>
<organism evidence="2 3">
    <name type="scientific">Cymbomonas tetramitiformis</name>
    <dbReference type="NCBI Taxonomy" id="36881"/>
    <lineage>
        <taxon>Eukaryota</taxon>
        <taxon>Viridiplantae</taxon>
        <taxon>Chlorophyta</taxon>
        <taxon>Pyramimonadophyceae</taxon>
        <taxon>Pyramimonadales</taxon>
        <taxon>Pyramimonadaceae</taxon>
        <taxon>Cymbomonas</taxon>
    </lineage>
</organism>
<feature type="region of interest" description="Disordered" evidence="1">
    <location>
        <begin position="216"/>
        <end position="264"/>
    </location>
</feature>
<feature type="compositionally biased region" description="Low complexity" evidence="1">
    <location>
        <begin position="218"/>
        <end position="232"/>
    </location>
</feature>
<evidence type="ECO:0000256" key="1">
    <source>
        <dbReference type="SAM" id="MobiDB-lite"/>
    </source>
</evidence>
<feature type="compositionally biased region" description="Basic and acidic residues" evidence="1">
    <location>
        <begin position="162"/>
        <end position="176"/>
    </location>
</feature>